<evidence type="ECO:0000313" key="1">
    <source>
        <dbReference type="EMBL" id="GAG89013.1"/>
    </source>
</evidence>
<name>X1BXV7_9ZZZZ</name>
<dbReference type="EMBL" id="BART01011816">
    <property type="protein sequence ID" value="GAG89013.1"/>
    <property type="molecule type" value="Genomic_DNA"/>
</dbReference>
<dbReference type="AlphaFoldDB" id="X1BXV7"/>
<gene>
    <name evidence="1" type="ORF">S01H4_24963</name>
</gene>
<accession>X1BXV7</accession>
<organism evidence="1">
    <name type="scientific">marine sediment metagenome</name>
    <dbReference type="NCBI Taxonomy" id="412755"/>
    <lineage>
        <taxon>unclassified sequences</taxon>
        <taxon>metagenomes</taxon>
        <taxon>ecological metagenomes</taxon>
    </lineage>
</organism>
<dbReference type="Gene3D" id="3.80.30.10">
    <property type="entry name" value="pyruvate-formate lyase- activating enzyme"/>
    <property type="match status" value="1"/>
</dbReference>
<protein>
    <submittedName>
        <fullName evidence="1">Uncharacterized protein</fullName>
    </submittedName>
</protein>
<reference evidence="1" key="1">
    <citation type="journal article" date="2014" name="Front. Microbiol.">
        <title>High frequency of phylogenetically diverse reductive dehalogenase-homologous genes in deep subseafloor sedimentary metagenomes.</title>
        <authorList>
            <person name="Kawai M."/>
            <person name="Futagami T."/>
            <person name="Toyoda A."/>
            <person name="Takaki Y."/>
            <person name="Nishi S."/>
            <person name="Hori S."/>
            <person name="Arai W."/>
            <person name="Tsubouchi T."/>
            <person name="Morono Y."/>
            <person name="Uchiyama I."/>
            <person name="Ito T."/>
            <person name="Fujiyama A."/>
            <person name="Inagaki F."/>
            <person name="Takami H."/>
        </authorList>
    </citation>
    <scope>NUCLEOTIDE SEQUENCE</scope>
    <source>
        <strain evidence="1">Expedition CK06-06</strain>
    </source>
</reference>
<sequence length="66" mass="7316">MKFDLKAWDPALHIALTGVTNQRTLNNFTRAAEKISRRPVPPLLIANTLLVPGYIDRQEVAAIAGF</sequence>
<proteinExistence type="predicted"/>
<comment type="caution">
    <text evidence="1">The sequence shown here is derived from an EMBL/GenBank/DDBJ whole genome shotgun (WGS) entry which is preliminary data.</text>
</comment>
<feature type="non-terminal residue" evidence="1">
    <location>
        <position position="66"/>
    </location>
</feature>